<sequence>MDGFSNGKPHPLALTKSGGNDKRMEIRTALESDAAGISELIQLVSVQCNFSETEPCPQWFIDSIKPDALKPLIVSDDYLWLIAVERGEVTGVLTLFEGNLVKYLFVHPKCQRKGVAKALWQQAIPELRSEISVRSSLLAVPFYEKRGFKKVGEVKFFNGVSFQTMIAQL</sequence>
<reference evidence="2 3" key="1">
    <citation type="submission" date="2023-07" db="EMBL/GenBank/DDBJ databases">
        <title>Sorghum-associated microbial communities from plants grown in Nebraska, USA.</title>
        <authorList>
            <person name="Schachtman D."/>
        </authorList>
    </citation>
    <scope>NUCLEOTIDE SEQUENCE [LARGE SCALE GENOMIC DNA]</scope>
    <source>
        <strain evidence="2 3">CC49</strain>
    </source>
</reference>
<feature type="domain" description="N-acetyltransferase" evidence="1">
    <location>
        <begin position="24"/>
        <end position="169"/>
    </location>
</feature>
<comment type="caution">
    <text evidence="2">The sequence shown here is derived from an EMBL/GenBank/DDBJ whole genome shotgun (WGS) entry which is preliminary data.</text>
</comment>
<dbReference type="PANTHER" id="PTHR43451:SF1">
    <property type="entry name" value="ACETYLTRANSFERASE"/>
    <property type="match status" value="1"/>
</dbReference>
<organism evidence="2 3">
    <name type="scientific">[Curtobacterium] plantarum</name>
    <dbReference type="NCBI Taxonomy" id="221276"/>
    <lineage>
        <taxon>Bacteria</taxon>
        <taxon>Pseudomonadati</taxon>
        <taxon>Pseudomonadota</taxon>
        <taxon>Gammaproteobacteria</taxon>
        <taxon>Enterobacterales</taxon>
        <taxon>Erwiniaceae</taxon>
        <taxon>Pantoea</taxon>
    </lineage>
</organism>
<evidence type="ECO:0000313" key="2">
    <source>
        <dbReference type="EMBL" id="MDQ0019696.1"/>
    </source>
</evidence>
<evidence type="ECO:0000259" key="1">
    <source>
        <dbReference type="PROSITE" id="PS51186"/>
    </source>
</evidence>
<protein>
    <submittedName>
        <fullName evidence="2">GNAT superfamily N-acetyltransferase</fullName>
    </submittedName>
</protein>
<gene>
    <name evidence="2" type="ORF">J2X94_001850</name>
</gene>
<dbReference type="RefSeq" id="WP_307618231.1">
    <property type="nucleotide sequence ID" value="NZ_JAUSSJ010000002.1"/>
</dbReference>
<dbReference type="InterPro" id="IPR016181">
    <property type="entry name" value="Acyl_CoA_acyltransferase"/>
</dbReference>
<dbReference type="InterPro" id="IPR000182">
    <property type="entry name" value="GNAT_dom"/>
</dbReference>
<proteinExistence type="predicted"/>
<accession>A0ABT9T896</accession>
<dbReference type="Gene3D" id="3.40.630.30">
    <property type="match status" value="1"/>
</dbReference>
<dbReference type="InterPro" id="IPR052564">
    <property type="entry name" value="N-acetyltrans/Recomb-assoc"/>
</dbReference>
<name>A0ABT9T896_9GAMM</name>
<dbReference type="EMBL" id="JAUSSJ010000002">
    <property type="protein sequence ID" value="MDQ0019696.1"/>
    <property type="molecule type" value="Genomic_DNA"/>
</dbReference>
<dbReference type="Proteomes" id="UP001244623">
    <property type="component" value="Unassembled WGS sequence"/>
</dbReference>
<dbReference type="SUPFAM" id="SSF55729">
    <property type="entry name" value="Acyl-CoA N-acyltransferases (Nat)"/>
    <property type="match status" value="1"/>
</dbReference>
<dbReference type="Pfam" id="PF13673">
    <property type="entry name" value="Acetyltransf_10"/>
    <property type="match status" value="1"/>
</dbReference>
<dbReference type="PROSITE" id="PS51186">
    <property type="entry name" value="GNAT"/>
    <property type="match status" value="1"/>
</dbReference>
<evidence type="ECO:0000313" key="3">
    <source>
        <dbReference type="Proteomes" id="UP001244623"/>
    </source>
</evidence>
<dbReference type="PANTHER" id="PTHR43451">
    <property type="entry name" value="ACETYLTRANSFERASE (GNAT) FAMILY PROTEIN"/>
    <property type="match status" value="1"/>
</dbReference>
<keyword evidence="3" id="KW-1185">Reference proteome</keyword>
<dbReference type="CDD" id="cd04301">
    <property type="entry name" value="NAT_SF"/>
    <property type="match status" value="1"/>
</dbReference>